<dbReference type="Proteomes" id="UP001595887">
    <property type="component" value="Unassembled WGS sequence"/>
</dbReference>
<evidence type="ECO:0000313" key="1">
    <source>
        <dbReference type="EMBL" id="MFC4291259.1"/>
    </source>
</evidence>
<gene>
    <name evidence="1" type="ORF">ACFOWX_02405</name>
</gene>
<comment type="caution">
    <text evidence="1">The sequence shown here is derived from an EMBL/GenBank/DDBJ whole genome shotgun (WGS) entry which is preliminary data.</text>
</comment>
<name>A0ABV8REY9_9SPHN</name>
<reference evidence="2" key="1">
    <citation type="journal article" date="2019" name="Int. J. Syst. Evol. Microbiol.">
        <title>The Global Catalogue of Microorganisms (GCM) 10K type strain sequencing project: providing services to taxonomists for standard genome sequencing and annotation.</title>
        <authorList>
            <consortium name="The Broad Institute Genomics Platform"/>
            <consortium name="The Broad Institute Genome Sequencing Center for Infectious Disease"/>
            <person name="Wu L."/>
            <person name="Ma J."/>
        </authorList>
    </citation>
    <scope>NUCLEOTIDE SEQUENCE [LARGE SCALE GENOMIC DNA]</scope>
    <source>
        <strain evidence="2">CECT 8531</strain>
    </source>
</reference>
<dbReference type="RefSeq" id="WP_381420916.1">
    <property type="nucleotide sequence ID" value="NZ_JBHSDH010000010.1"/>
</dbReference>
<dbReference type="EMBL" id="JBHSDH010000010">
    <property type="protein sequence ID" value="MFC4291259.1"/>
    <property type="molecule type" value="Genomic_DNA"/>
</dbReference>
<protein>
    <submittedName>
        <fullName evidence="1">Uncharacterized protein</fullName>
    </submittedName>
</protein>
<accession>A0ABV8REY9</accession>
<organism evidence="1 2">
    <name type="scientific">Sphingorhabdus arenilitoris</name>
    <dbReference type="NCBI Taxonomy" id="1490041"/>
    <lineage>
        <taxon>Bacteria</taxon>
        <taxon>Pseudomonadati</taxon>
        <taxon>Pseudomonadota</taxon>
        <taxon>Alphaproteobacteria</taxon>
        <taxon>Sphingomonadales</taxon>
        <taxon>Sphingomonadaceae</taxon>
        <taxon>Sphingorhabdus</taxon>
    </lineage>
</organism>
<keyword evidence="2" id="KW-1185">Reference proteome</keyword>
<sequence length="385" mass="42212">MILSLLSFYAIGSEAQAQYIPDGWHILNQSKDGIVYAFRENEAIVAVIDKQGLAPDQMDLDTEILRVSGQLSKSPACQGMPLLKPTPIISRQGRKLEAAAANEECAVYVLQTGWNSLRTIFVLQQGSSIANARSVGLQLLQRNVALPAAASQIESQSGNASRQSAEAEIKAALSRVPQSRRPIGYFQRSIQIAGGINGMMQTIISTWAVFANGYATDCFDGWDPEYQDPTPESLGPITEQCSIEKWRKVGSNYETIDEQGDTTEFSLANISKFQPGQRLQGFMKSYGPSIATTGYIGVETSELLLEESGSLSFSRQKQQWQGGNSNSSRDTDVAHYYFDGYLAGIRYPGGAIQKFFVAHADGEKSASGKFDYIYWNGALFAREDE</sequence>
<proteinExistence type="predicted"/>
<evidence type="ECO:0000313" key="2">
    <source>
        <dbReference type="Proteomes" id="UP001595887"/>
    </source>
</evidence>